<dbReference type="CDD" id="cd01212">
    <property type="entry name" value="PTB_JIP"/>
    <property type="match status" value="1"/>
</dbReference>
<evidence type="ECO:0000256" key="6">
    <source>
        <dbReference type="PROSITE-ProRule" id="PRU00192"/>
    </source>
</evidence>
<dbReference type="GO" id="GO:0005078">
    <property type="term" value="F:MAP-kinase scaffold activity"/>
    <property type="evidence" value="ECO:0007669"/>
    <property type="project" value="TreeGrafter"/>
</dbReference>
<comment type="caution">
    <text evidence="10">The sequence shown here is derived from an EMBL/GenBank/DDBJ whole genome shotgun (WGS) entry which is preliminary data.</text>
</comment>
<dbReference type="InterPro" id="IPR011993">
    <property type="entry name" value="PH-like_dom_sf"/>
</dbReference>
<feature type="domain" description="SH3" evidence="9">
    <location>
        <begin position="904"/>
        <end position="965"/>
    </location>
</feature>
<feature type="region of interest" description="Disordered" evidence="7">
    <location>
        <begin position="591"/>
        <end position="623"/>
    </location>
</feature>
<feature type="compositionally biased region" description="Polar residues" evidence="7">
    <location>
        <begin position="460"/>
        <end position="470"/>
    </location>
</feature>
<evidence type="ECO:0000256" key="3">
    <source>
        <dbReference type="ARBA" id="ARBA00022443"/>
    </source>
</evidence>
<feature type="region of interest" description="Disordered" evidence="7">
    <location>
        <begin position="419"/>
        <end position="505"/>
    </location>
</feature>
<accession>A0A401RR46</accession>
<dbReference type="EMBL" id="BEZZ01001886">
    <property type="protein sequence ID" value="GCC20658.1"/>
    <property type="molecule type" value="Genomic_DNA"/>
</dbReference>
<dbReference type="AlphaFoldDB" id="A0A401RR46"/>
<dbReference type="PROSITE" id="PS50002">
    <property type="entry name" value="SH3"/>
    <property type="match status" value="1"/>
</dbReference>
<dbReference type="SMART" id="SM00326">
    <property type="entry name" value="SH3"/>
    <property type="match status" value="1"/>
</dbReference>
<dbReference type="InterPro" id="IPR035637">
    <property type="entry name" value="JIP2_SH3"/>
</dbReference>
<evidence type="ECO:0000259" key="9">
    <source>
        <dbReference type="PROSITE" id="PS50002"/>
    </source>
</evidence>
<feature type="compositionally biased region" description="Polar residues" evidence="7">
    <location>
        <begin position="322"/>
        <end position="339"/>
    </location>
</feature>
<keyword evidence="5" id="KW-0597">Phosphoprotein</keyword>
<keyword evidence="11" id="KW-1185">Reference proteome</keyword>
<evidence type="ECO:0000256" key="7">
    <source>
        <dbReference type="SAM" id="MobiDB-lite"/>
    </source>
</evidence>
<feature type="compositionally biased region" description="Low complexity" evidence="7">
    <location>
        <begin position="241"/>
        <end position="255"/>
    </location>
</feature>
<comment type="subcellular location">
    <subcellularLocation>
        <location evidence="1">Cytoplasm</location>
    </subcellularLocation>
</comment>
<feature type="compositionally biased region" description="Low complexity" evidence="7">
    <location>
        <begin position="312"/>
        <end position="321"/>
    </location>
</feature>
<feature type="compositionally biased region" description="Basic and acidic residues" evidence="7">
    <location>
        <begin position="437"/>
        <end position="447"/>
    </location>
</feature>
<feature type="region of interest" description="Disordered" evidence="7">
    <location>
        <begin position="730"/>
        <end position="763"/>
    </location>
</feature>
<feature type="compositionally biased region" description="Polar residues" evidence="7">
    <location>
        <begin position="730"/>
        <end position="740"/>
    </location>
</feature>
<dbReference type="InterPro" id="IPR047178">
    <property type="entry name" value="JIP1_scaffold"/>
</dbReference>
<dbReference type="SMART" id="SM00462">
    <property type="entry name" value="PTB"/>
    <property type="match status" value="1"/>
</dbReference>
<evidence type="ECO:0000256" key="2">
    <source>
        <dbReference type="ARBA" id="ARBA00009866"/>
    </source>
</evidence>
<feature type="compositionally biased region" description="Polar residues" evidence="7">
    <location>
        <begin position="95"/>
        <end position="129"/>
    </location>
</feature>
<feature type="region of interest" description="Disordered" evidence="7">
    <location>
        <begin position="79"/>
        <end position="129"/>
    </location>
</feature>
<dbReference type="PANTHER" id="PTHR47437">
    <property type="entry name" value="JNK-INTERACTING PROTEIN 1-LIKE PROTEIN"/>
    <property type="match status" value="1"/>
</dbReference>
<dbReference type="Pfam" id="PF14604">
    <property type="entry name" value="SH3_9"/>
    <property type="match status" value="1"/>
</dbReference>
<feature type="compositionally biased region" description="Low complexity" evidence="7">
    <location>
        <begin position="275"/>
        <end position="284"/>
    </location>
</feature>
<sequence>SSFVITGHLTPPHLCIQDSVHQAGWCMTGPKSGPHGPGSQLKHMETASSQSPLKPLLYDFEGNRRDTLEYGSFGLHTKSGSSFPEMEAGHDSRTHQTNTADNITSQSSDTELEQDLTSSSSKGHSCSANRSSEMYTLASELGMNTEIEADHTFAATSKCLSPSNLSNGSCTPVSDAELELEFGIANKMHRASTEQTAFMPPVLEQIHLTTPAITAMSSSAPDSEMDHDHGTEETAVDYVQPSSSSSNTVSPSSDPGIVADLTSKSTKKFMQSYQSEDGVSSGSDSELEELEERLTCDNSAACNMISSISETELDLTSESSSGRSSHLTNSIEEASSPNSDPEIDWEGEINTSNVKDRLYLIKTASNTDVNTLNPVAEWDLDSGYTGRFVCVTDKNNSRPSARVSESELITDQLTDVIAESLQDPDQTKKQITSPETPELRPDSRNESTARPTYLDIIPNPSLSQVPSPKSQTEDNDEENSDDELSNDSESSCSDHDLDADLSESSDSPWLLSNMINTMISQGSHTVKDEGWMQTHSFSETVSSCSDIEIEPVFANQLLCTSGHQNDTGQRDSRNKDHLDLDIEILDSNDDFEDAMFSKDEDERKETRAEEPELTPTSNNKPATIYLALSNPPDDASVRVDNYRVSLTPGRVDSCEAEAELSKDFKNSCTNEEDDDITIMPNSTLSFKYEEPMESLQGINPDHDMDAPSFSEDLEAAFILEDRLTELNSRPLTSEVQTKSKPVSEETDCPNKCSNPSSSSFNASPKIPISFSDPSNGPFNLKELSPLHRAASKQLDQSLAYDSIKYTLVVDENTTLELVSLKRCTSILSDDSEISTLCDNCELEMDNEFGDCTERHDIENSSEDSSPEADTQFSKKFLNVFVNSTSRSSSTESFGLYSCTINGEEREQTHRAVFRFIPRHQDELELDVDDPLYVEEEEDDYWYRGYNMRTGERGIFPAYYAHEVVNQAKEFLGIKKNSVWVERFDVQFLGSVEVPYHQGNDILCAAMQKIATTRKLTVHLRPPASCELEISIQGVKLAMSLNEYGPEDKTERCSHFFQMKNISFCGCHPKNSCYFGFITKHPVVNRFACHVFVSEESMRRVAECIGQAFQEYYQEHLEYACPTEDIYLE</sequence>
<dbReference type="Proteomes" id="UP000287033">
    <property type="component" value="Unassembled WGS sequence"/>
</dbReference>
<evidence type="ECO:0000259" key="8">
    <source>
        <dbReference type="PROSITE" id="PS01179"/>
    </source>
</evidence>
<feature type="compositionally biased region" description="Low complexity" evidence="7">
    <location>
        <begin position="749"/>
        <end position="763"/>
    </location>
</feature>
<reference evidence="10 11" key="1">
    <citation type="journal article" date="2018" name="Nat. Ecol. Evol.">
        <title>Shark genomes provide insights into elasmobranch evolution and the origin of vertebrates.</title>
        <authorList>
            <person name="Hara Y"/>
            <person name="Yamaguchi K"/>
            <person name="Onimaru K"/>
            <person name="Kadota M"/>
            <person name="Koyanagi M"/>
            <person name="Keeley SD"/>
            <person name="Tatsumi K"/>
            <person name="Tanaka K"/>
            <person name="Motone F"/>
            <person name="Kageyama Y"/>
            <person name="Nozu R"/>
            <person name="Adachi N"/>
            <person name="Nishimura O"/>
            <person name="Nakagawa R"/>
            <person name="Tanegashima C"/>
            <person name="Kiyatake I"/>
            <person name="Matsumoto R"/>
            <person name="Murakumo K"/>
            <person name="Nishida K"/>
            <person name="Terakita A"/>
            <person name="Kuratani S"/>
            <person name="Sato K"/>
            <person name="Hyodo S Kuraku.S."/>
        </authorList>
    </citation>
    <scope>NUCLEOTIDE SEQUENCE [LARGE SCALE GENOMIC DNA]</scope>
</reference>
<dbReference type="OMA" id="RHDIENS"/>
<feature type="compositionally biased region" description="Acidic residues" evidence="7">
    <location>
        <begin position="473"/>
        <end position="486"/>
    </location>
</feature>
<dbReference type="GO" id="GO:0005737">
    <property type="term" value="C:cytoplasm"/>
    <property type="evidence" value="ECO:0007669"/>
    <property type="project" value="UniProtKB-SubCell"/>
</dbReference>
<gene>
    <name evidence="10" type="ORF">chiPu_0019223</name>
</gene>
<feature type="region of interest" description="Disordered" evidence="7">
    <location>
        <begin position="312"/>
        <end position="348"/>
    </location>
</feature>
<organism evidence="10 11">
    <name type="scientific">Chiloscyllium punctatum</name>
    <name type="common">Brownbanded bambooshark</name>
    <name type="synonym">Hemiscyllium punctatum</name>
    <dbReference type="NCBI Taxonomy" id="137246"/>
    <lineage>
        <taxon>Eukaryota</taxon>
        <taxon>Metazoa</taxon>
        <taxon>Chordata</taxon>
        <taxon>Craniata</taxon>
        <taxon>Vertebrata</taxon>
        <taxon>Chondrichthyes</taxon>
        <taxon>Elasmobranchii</taxon>
        <taxon>Galeomorphii</taxon>
        <taxon>Galeoidea</taxon>
        <taxon>Orectolobiformes</taxon>
        <taxon>Hemiscylliidae</taxon>
        <taxon>Chiloscyllium</taxon>
    </lineage>
</organism>
<dbReference type="FunFam" id="2.30.30.40:FF:000032">
    <property type="entry name" value="Putative C-Jun-amino-terminal kinase-interacting protein 2"/>
    <property type="match status" value="1"/>
</dbReference>
<feature type="region of interest" description="Disordered" evidence="7">
    <location>
        <begin position="30"/>
        <end position="54"/>
    </location>
</feature>
<protein>
    <recommendedName>
        <fullName evidence="12">SH3 domain-containing protein</fullName>
    </recommendedName>
</protein>
<dbReference type="PROSITE" id="PS01179">
    <property type="entry name" value="PID"/>
    <property type="match status" value="1"/>
</dbReference>
<dbReference type="CDD" id="cd11942">
    <property type="entry name" value="SH3_JIP2"/>
    <property type="match status" value="1"/>
</dbReference>
<dbReference type="STRING" id="137246.A0A401RR46"/>
<keyword evidence="4" id="KW-0963">Cytoplasm</keyword>
<evidence type="ECO:0000256" key="4">
    <source>
        <dbReference type="ARBA" id="ARBA00022490"/>
    </source>
</evidence>
<dbReference type="GO" id="GO:0007254">
    <property type="term" value="P:JNK cascade"/>
    <property type="evidence" value="ECO:0007669"/>
    <property type="project" value="TreeGrafter"/>
</dbReference>
<evidence type="ECO:0000256" key="1">
    <source>
        <dbReference type="ARBA" id="ARBA00004496"/>
    </source>
</evidence>
<dbReference type="Pfam" id="PF00640">
    <property type="entry name" value="PID"/>
    <property type="match status" value="1"/>
</dbReference>
<dbReference type="InterPro" id="IPR006020">
    <property type="entry name" value="PTB/PI_dom"/>
</dbReference>
<feature type="non-terminal residue" evidence="10">
    <location>
        <position position="1"/>
    </location>
</feature>
<dbReference type="Gene3D" id="2.30.30.40">
    <property type="entry name" value="SH3 Domains"/>
    <property type="match status" value="1"/>
</dbReference>
<dbReference type="Gene3D" id="2.30.29.30">
    <property type="entry name" value="Pleckstrin-homology domain (PH domain)/Phosphotyrosine-binding domain (PTB)"/>
    <property type="match status" value="1"/>
</dbReference>
<dbReference type="OrthoDB" id="5965083at2759"/>
<evidence type="ECO:0000256" key="5">
    <source>
        <dbReference type="ARBA" id="ARBA00022553"/>
    </source>
</evidence>
<proteinExistence type="inferred from homology"/>
<name>A0A401RR46_CHIPU</name>
<dbReference type="FunFam" id="2.30.29.30:FF:000108">
    <property type="entry name" value="C-Jun-amino-terminal kinase-interacting protein 1 isoform X2"/>
    <property type="match status" value="1"/>
</dbReference>
<evidence type="ECO:0000313" key="11">
    <source>
        <dbReference type="Proteomes" id="UP000287033"/>
    </source>
</evidence>
<dbReference type="GO" id="GO:0008432">
    <property type="term" value="F:JUN kinase binding"/>
    <property type="evidence" value="ECO:0007669"/>
    <property type="project" value="TreeGrafter"/>
</dbReference>
<evidence type="ECO:0000313" key="10">
    <source>
        <dbReference type="EMBL" id="GCC20658.1"/>
    </source>
</evidence>
<keyword evidence="3 6" id="KW-0728">SH3 domain</keyword>
<feature type="compositionally biased region" description="Polar residues" evidence="7">
    <location>
        <begin position="262"/>
        <end position="274"/>
    </location>
</feature>
<dbReference type="InterPro" id="IPR001452">
    <property type="entry name" value="SH3_domain"/>
</dbReference>
<comment type="similarity">
    <text evidence="2">Belongs to the JIP scaffold family.</text>
</comment>
<dbReference type="GO" id="GO:0046328">
    <property type="term" value="P:regulation of JNK cascade"/>
    <property type="evidence" value="ECO:0007669"/>
    <property type="project" value="InterPro"/>
</dbReference>
<evidence type="ECO:0008006" key="12">
    <source>
        <dbReference type="Google" id="ProtNLM"/>
    </source>
</evidence>
<dbReference type="SUPFAM" id="SSF50729">
    <property type="entry name" value="PH domain-like"/>
    <property type="match status" value="1"/>
</dbReference>
<feature type="domain" description="PID" evidence="8">
    <location>
        <begin position="983"/>
        <end position="1117"/>
    </location>
</feature>
<dbReference type="PANTHER" id="PTHR47437:SF2">
    <property type="entry name" value="C-JUN-AMINO-TERMINAL KINASE-INTERACTING PROTEIN 2"/>
    <property type="match status" value="1"/>
</dbReference>
<feature type="compositionally biased region" description="Basic and acidic residues" evidence="7">
    <location>
        <begin position="595"/>
        <end position="610"/>
    </location>
</feature>
<feature type="region of interest" description="Disordered" evidence="7">
    <location>
        <begin position="238"/>
        <end position="292"/>
    </location>
</feature>